<keyword evidence="4" id="KW-1185">Reference proteome</keyword>
<dbReference type="Proteomes" id="UP000192911">
    <property type="component" value="Unassembled WGS sequence"/>
</dbReference>
<reference evidence="4" key="1">
    <citation type="submission" date="2017-04" db="EMBL/GenBank/DDBJ databases">
        <authorList>
            <person name="Varghese N."/>
            <person name="Submissions S."/>
        </authorList>
    </citation>
    <scope>NUCLEOTIDE SEQUENCE [LARGE SCALE GENOMIC DNA]</scope>
    <source>
        <strain evidence="4">Ballard 720</strain>
    </source>
</reference>
<gene>
    <name evidence="3" type="ORF">SAMN06295900_105243</name>
</gene>
<feature type="signal peptide" evidence="2">
    <location>
        <begin position="1"/>
        <end position="26"/>
    </location>
</feature>
<dbReference type="STRING" id="28094.SAMN06295900_105243"/>
<dbReference type="OrthoDB" id="6464558at2"/>
<accession>A0A1X7EDT2</accession>
<sequence>MRTDTRHCARAGLIVAALTWAGCVGAAAPAPGSASAPPAANATAPAPAAARQAGAAPEPPPSGWSANAAAQLTHLEEQTVLLKAEIRRLDAQAEVAQRTAALARLGSAATIDPVSQNVRVVAIEGLGRRYSAVVQTGDGQRFDVAAGDQLPNGMKIVSVGANEVVGRWSNGQTTRMVPVLAARSGAVFNAGTSGGANGVANGNGAFNAGVAMGIGAANGGAGVSGGTLVPAPAQGLPPAYQPVQ</sequence>
<proteinExistence type="predicted"/>
<evidence type="ECO:0000313" key="4">
    <source>
        <dbReference type="Proteomes" id="UP000192911"/>
    </source>
</evidence>
<protein>
    <submittedName>
        <fullName evidence="3">Type IV pilus biogenesis protein PilP</fullName>
    </submittedName>
</protein>
<dbReference type="GeneID" id="95553676"/>
<dbReference type="PROSITE" id="PS51257">
    <property type="entry name" value="PROKAR_LIPOPROTEIN"/>
    <property type="match status" value="1"/>
</dbReference>
<organism evidence="3 4">
    <name type="scientific">Trinickia caryophylli</name>
    <name type="common">Paraburkholderia caryophylli</name>
    <dbReference type="NCBI Taxonomy" id="28094"/>
    <lineage>
        <taxon>Bacteria</taxon>
        <taxon>Pseudomonadati</taxon>
        <taxon>Pseudomonadota</taxon>
        <taxon>Betaproteobacteria</taxon>
        <taxon>Burkholderiales</taxon>
        <taxon>Burkholderiaceae</taxon>
        <taxon>Trinickia</taxon>
    </lineage>
</organism>
<feature type="compositionally biased region" description="Low complexity" evidence="1">
    <location>
        <begin position="30"/>
        <end position="56"/>
    </location>
</feature>
<dbReference type="RefSeq" id="WP_085227487.1">
    <property type="nucleotide sequence ID" value="NZ_BSQD01000004.1"/>
</dbReference>
<dbReference type="NCBIfam" id="TIGR03021">
    <property type="entry name" value="pilP_fam"/>
    <property type="match status" value="1"/>
</dbReference>
<name>A0A1X7EDT2_TRICW</name>
<dbReference type="AlphaFoldDB" id="A0A1X7EDT2"/>
<dbReference type="EMBL" id="FXAH01000005">
    <property type="protein sequence ID" value="SMF32112.1"/>
    <property type="molecule type" value="Genomic_DNA"/>
</dbReference>
<keyword evidence="2" id="KW-0732">Signal</keyword>
<feature type="chain" id="PRO_5012778590" evidence="2">
    <location>
        <begin position="27"/>
        <end position="244"/>
    </location>
</feature>
<dbReference type="InterPro" id="IPR022753">
    <property type="entry name" value="T4SS_pilus_biogen_PilP"/>
</dbReference>
<evidence type="ECO:0000313" key="3">
    <source>
        <dbReference type="EMBL" id="SMF32112.1"/>
    </source>
</evidence>
<evidence type="ECO:0000256" key="2">
    <source>
        <dbReference type="SAM" id="SignalP"/>
    </source>
</evidence>
<evidence type="ECO:0000256" key="1">
    <source>
        <dbReference type="SAM" id="MobiDB-lite"/>
    </source>
</evidence>
<feature type="region of interest" description="Disordered" evidence="1">
    <location>
        <begin position="30"/>
        <end position="66"/>
    </location>
</feature>